<feature type="chain" id="PRO_5043885147" evidence="1">
    <location>
        <begin position="16"/>
        <end position="264"/>
    </location>
</feature>
<evidence type="ECO:0000313" key="2">
    <source>
        <dbReference type="EMBL" id="XBP70314.1"/>
    </source>
</evidence>
<name>A0AAU7LRP9_9BURK</name>
<gene>
    <name evidence="2" type="ORF">ABLV49_00290</name>
</gene>
<accession>A0AAU7LRP9</accession>
<dbReference type="RefSeq" id="WP_349279586.1">
    <property type="nucleotide sequence ID" value="NZ_CBCSCU010000005.1"/>
</dbReference>
<feature type="signal peptide" evidence="1">
    <location>
        <begin position="1"/>
        <end position="15"/>
    </location>
</feature>
<organism evidence="2">
    <name type="scientific">Polaromonas hydrogenivorans</name>
    <dbReference type="NCBI Taxonomy" id="335476"/>
    <lineage>
        <taxon>Bacteria</taxon>
        <taxon>Pseudomonadati</taxon>
        <taxon>Pseudomonadota</taxon>
        <taxon>Betaproteobacteria</taxon>
        <taxon>Burkholderiales</taxon>
        <taxon>Comamonadaceae</taxon>
        <taxon>Polaromonas</taxon>
    </lineage>
</organism>
<sequence>MAVALLAGLSGNAIAAMPCGAPALGALAGVERSQWEEFDAQGKSLVRERGTLQVAGLQALGRCGAVDWSAQWTRSQGQRDYDGITSTQAPLQTQSQLRAQALSIAAWLPVSGGWAVGSQLGYRQIRRDIASAGNALGYPERFDYLQAALGVRYQAALGEQVRLSASGWLGGGPGGHVKVDLPRADPVTLPLGSSRLLALSLELDGSASAQPGWSWRAGVLYRREQTGAGDAQALTRNGVTVGAALQPRFVQRHLGATAVLAYRF</sequence>
<proteinExistence type="predicted"/>
<reference evidence="2" key="1">
    <citation type="submission" date="2024-05" db="EMBL/GenBank/DDBJ databases">
        <authorList>
            <person name="Bunk B."/>
            <person name="Swiderski J."/>
            <person name="Sproer C."/>
            <person name="Thiel V."/>
        </authorList>
    </citation>
    <scope>NUCLEOTIDE SEQUENCE</scope>
    <source>
        <strain evidence="2">DSM 17735</strain>
    </source>
</reference>
<keyword evidence="1" id="KW-0732">Signal</keyword>
<evidence type="ECO:0000256" key="1">
    <source>
        <dbReference type="SAM" id="SignalP"/>
    </source>
</evidence>
<dbReference type="EMBL" id="CP157675">
    <property type="protein sequence ID" value="XBP70314.1"/>
    <property type="molecule type" value="Genomic_DNA"/>
</dbReference>
<dbReference type="AlphaFoldDB" id="A0AAU7LRP9"/>
<protein>
    <submittedName>
        <fullName evidence="2">Uncharacterized protein</fullName>
    </submittedName>
</protein>